<dbReference type="RefSeq" id="WP_011493295.1">
    <property type="nucleotide sequence ID" value="NC_007953.1"/>
</dbReference>
<dbReference type="DNASU" id="4009775"/>
<dbReference type="KEGG" id="bxb:DR64_8317"/>
<evidence type="ECO:0000313" key="2">
    <source>
        <dbReference type="Proteomes" id="UP000001817"/>
    </source>
</evidence>
<evidence type="ECO:0000313" key="1">
    <source>
        <dbReference type="EMBL" id="ABE36035.1"/>
    </source>
</evidence>
<dbReference type="Proteomes" id="UP000001817">
    <property type="component" value="Chromosome 3"/>
</dbReference>
<dbReference type="STRING" id="266265.Bxe_C0110"/>
<proteinExistence type="predicted"/>
<organism evidence="1 2">
    <name type="scientific">Paraburkholderia xenovorans (strain LB400)</name>
    <dbReference type="NCBI Taxonomy" id="266265"/>
    <lineage>
        <taxon>Bacteria</taxon>
        <taxon>Pseudomonadati</taxon>
        <taxon>Pseudomonadota</taxon>
        <taxon>Betaproteobacteria</taxon>
        <taxon>Burkholderiales</taxon>
        <taxon>Burkholderiaceae</taxon>
        <taxon>Paraburkholderia</taxon>
    </lineage>
</organism>
<dbReference type="AlphaFoldDB" id="Q13IQ4"/>
<dbReference type="EMBL" id="CP000272">
    <property type="protein sequence ID" value="ABE36035.1"/>
    <property type="molecule type" value="Genomic_DNA"/>
</dbReference>
<keyword evidence="2" id="KW-1185">Reference proteome</keyword>
<dbReference type="OrthoDB" id="3667834at2"/>
<name>Q13IQ4_PARXL</name>
<sequence>MAEVVSDNHQRRIYRLGVPDDDALAGETARLIARQGGDNGIRALSLNAATARRFTRYFEHLSSADGNNLPLAGRVIAAGVVPDDKYCGPAA</sequence>
<reference evidence="1 2" key="1">
    <citation type="journal article" date="2006" name="Proc. Natl. Acad. Sci. U.S.A.">
        <title>Burkholderia xenovorans LB400 harbors a multi-replicon, 9.73-Mbp genome shaped for versatility.</title>
        <authorList>
            <person name="Chain P.S."/>
            <person name="Denef V.J."/>
            <person name="Konstantinidis K.T."/>
            <person name="Vergez L.M."/>
            <person name="Agullo L."/>
            <person name="Reyes V.L."/>
            <person name="Hauser L."/>
            <person name="Cordova M."/>
            <person name="Gomez L."/>
            <person name="Gonzalez M."/>
            <person name="Land M."/>
            <person name="Lao V."/>
            <person name="Larimer F."/>
            <person name="LiPuma J.J."/>
            <person name="Mahenthiralingam E."/>
            <person name="Malfatti S.A."/>
            <person name="Marx C.J."/>
            <person name="Parnell J.J."/>
            <person name="Ramette A."/>
            <person name="Richardson P."/>
            <person name="Seeger M."/>
            <person name="Smith D."/>
            <person name="Spilker T."/>
            <person name="Sul W.J."/>
            <person name="Tsoi T.V."/>
            <person name="Ulrich L.E."/>
            <person name="Zhulin I.B."/>
            <person name="Tiedje J.M."/>
        </authorList>
    </citation>
    <scope>NUCLEOTIDE SEQUENCE [LARGE SCALE GENOMIC DNA]</scope>
    <source>
        <strain evidence="1 2">LB400</strain>
    </source>
</reference>
<dbReference type="PATRIC" id="fig|266265.5.peg.7891"/>
<accession>Q13IQ4</accession>
<protein>
    <submittedName>
        <fullName evidence="1">Uncharacterized protein</fullName>
    </submittedName>
</protein>
<gene>
    <name evidence="1" type="ORF">Bxe_C0110</name>
</gene>
<dbReference type="KEGG" id="bxe:Bxe_C0110"/>
<dbReference type="eggNOG" id="COG2128">
    <property type="taxonomic scope" value="Bacteria"/>
</dbReference>